<comment type="caution">
    <text evidence="10">The sequence shown here is derived from an EMBL/GenBank/DDBJ whole genome shotgun (WGS) entry which is preliminary data.</text>
</comment>
<keyword evidence="4 8" id="KW-0554">One-carbon metabolism</keyword>
<dbReference type="InterPro" id="IPR001796">
    <property type="entry name" value="DHFR_dom"/>
</dbReference>
<comment type="similarity">
    <text evidence="2 8">Belongs to the dihydrofolate reductase family.</text>
</comment>
<dbReference type="GO" id="GO:0070401">
    <property type="term" value="F:NADP+ binding"/>
    <property type="evidence" value="ECO:0007669"/>
    <property type="project" value="UniProtKB-ARBA"/>
</dbReference>
<comment type="function">
    <text evidence="7 8">Key enzyme in folate metabolism. Catalyzes an essential reaction for de novo glycine and purine synthesis, and for DNA precursor synthesis.</text>
</comment>
<name>A0A3S2X4H5_9BURK</name>
<protein>
    <recommendedName>
        <fullName evidence="3 8">Dihydrofolate reductase</fullName>
        <ecNumber evidence="3 8">1.5.1.3</ecNumber>
    </recommendedName>
</protein>
<keyword evidence="5 8" id="KW-0521">NADP</keyword>
<dbReference type="PIRSF" id="PIRSF000194">
    <property type="entry name" value="DHFR"/>
    <property type="match status" value="1"/>
</dbReference>
<dbReference type="PANTHER" id="PTHR48069:SF3">
    <property type="entry name" value="DIHYDROFOLATE REDUCTASE"/>
    <property type="match status" value="1"/>
</dbReference>
<dbReference type="AlphaFoldDB" id="A0A3S2X4H5"/>
<proteinExistence type="inferred from homology"/>
<evidence type="ECO:0000256" key="2">
    <source>
        <dbReference type="ARBA" id="ARBA00009539"/>
    </source>
</evidence>
<comment type="pathway">
    <text evidence="1 8">Cofactor biosynthesis; tetrahydrofolate biosynthesis; 5,6,7,8-tetrahydrofolate from 7,8-dihydrofolate: step 1/1.</text>
</comment>
<dbReference type="PROSITE" id="PS51330">
    <property type="entry name" value="DHFR_2"/>
    <property type="match status" value="1"/>
</dbReference>
<dbReference type="InterPro" id="IPR012259">
    <property type="entry name" value="DHFR"/>
</dbReference>
<evidence type="ECO:0000256" key="1">
    <source>
        <dbReference type="ARBA" id="ARBA00004903"/>
    </source>
</evidence>
<dbReference type="GO" id="GO:0046655">
    <property type="term" value="P:folic acid metabolic process"/>
    <property type="evidence" value="ECO:0007669"/>
    <property type="project" value="TreeGrafter"/>
</dbReference>
<evidence type="ECO:0000256" key="7">
    <source>
        <dbReference type="ARBA" id="ARBA00025067"/>
    </source>
</evidence>
<reference evidence="10 11" key="1">
    <citation type="submission" date="2019-01" db="EMBL/GenBank/DDBJ databases">
        <authorList>
            <person name="Chen W.-M."/>
        </authorList>
    </citation>
    <scope>NUCLEOTIDE SEQUENCE [LARGE SCALE GENOMIC DNA]</scope>
    <source>
        <strain evidence="10 11">ICH-3</strain>
    </source>
</reference>
<dbReference type="SUPFAM" id="SSF53597">
    <property type="entry name" value="Dihydrofolate reductase-like"/>
    <property type="match status" value="1"/>
</dbReference>
<dbReference type="GO" id="GO:0006730">
    <property type="term" value="P:one-carbon metabolic process"/>
    <property type="evidence" value="ECO:0007669"/>
    <property type="project" value="UniProtKB-KW"/>
</dbReference>
<dbReference type="UniPathway" id="UPA00077">
    <property type="reaction ID" value="UER00158"/>
</dbReference>
<evidence type="ECO:0000256" key="4">
    <source>
        <dbReference type="ARBA" id="ARBA00022563"/>
    </source>
</evidence>
<dbReference type="EMBL" id="SACT01000001">
    <property type="protein sequence ID" value="RVT54491.1"/>
    <property type="molecule type" value="Genomic_DNA"/>
</dbReference>
<dbReference type="EC" id="1.5.1.3" evidence="3 8"/>
<comment type="catalytic activity">
    <reaction evidence="8">
        <text>(6S)-5,6,7,8-tetrahydrofolate + NADP(+) = 7,8-dihydrofolate + NADPH + H(+)</text>
        <dbReference type="Rhea" id="RHEA:15009"/>
        <dbReference type="ChEBI" id="CHEBI:15378"/>
        <dbReference type="ChEBI" id="CHEBI:57451"/>
        <dbReference type="ChEBI" id="CHEBI:57453"/>
        <dbReference type="ChEBI" id="CHEBI:57783"/>
        <dbReference type="ChEBI" id="CHEBI:58349"/>
        <dbReference type="EC" id="1.5.1.3"/>
    </reaction>
</comment>
<sequence>MPPVSLIAAVARNGAIGRGNDLLWTDPADQRHFRQTTMGCPVVMGRRTWDSLPARFRPLPGRRNVVVTRNPDYDAPGAETAPSLEAALARLADAPRVFVIGGGELYALVLPLADTLVLTEIDADLDGDTFFPAVDRGLFAEAERLPQQAADGTRFAFVTYRRRPQAVD</sequence>
<evidence type="ECO:0000313" key="11">
    <source>
        <dbReference type="Proteomes" id="UP000288178"/>
    </source>
</evidence>
<dbReference type="InterPro" id="IPR024072">
    <property type="entry name" value="DHFR-like_dom_sf"/>
</dbReference>
<dbReference type="GO" id="GO:0004146">
    <property type="term" value="F:dihydrofolate reductase activity"/>
    <property type="evidence" value="ECO:0007669"/>
    <property type="project" value="UniProtKB-EC"/>
</dbReference>
<dbReference type="GO" id="GO:0046654">
    <property type="term" value="P:tetrahydrofolate biosynthetic process"/>
    <property type="evidence" value="ECO:0007669"/>
    <property type="project" value="UniProtKB-UniPathway"/>
</dbReference>
<evidence type="ECO:0000259" key="9">
    <source>
        <dbReference type="PROSITE" id="PS51330"/>
    </source>
</evidence>
<dbReference type="Pfam" id="PF00186">
    <property type="entry name" value="DHFR_1"/>
    <property type="match status" value="1"/>
</dbReference>
<evidence type="ECO:0000256" key="5">
    <source>
        <dbReference type="ARBA" id="ARBA00022857"/>
    </source>
</evidence>
<keyword evidence="6 8" id="KW-0560">Oxidoreductase</keyword>
<gene>
    <name evidence="10" type="ORF">ENE75_03685</name>
</gene>
<dbReference type="Proteomes" id="UP000288178">
    <property type="component" value="Unassembled WGS sequence"/>
</dbReference>
<evidence type="ECO:0000256" key="8">
    <source>
        <dbReference type="PIRNR" id="PIRNR000194"/>
    </source>
</evidence>
<organism evidence="10 11">
    <name type="scientific">Rubrivivax albus</name>
    <dbReference type="NCBI Taxonomy" id="2499835"/>
    <lineage>
        <taxon>Bacteria</taxon>
        <taxon>Pseudomonadati</taxon>
        <taxon>Pseudomonadota</taxon>
        <taxon>Betaproteobacteria</taxon>
        <taxon>Burkholderiales</taxon>
        <taxon>Sphaerotilaceae</taxon>
        <taxon>Rubrivivax</taxon>
    </lineage>
</organism>
<dbReference type="CDD" id="cd00209">
    <property type="entry name" value="DHFR"/>
    <property type="match status" value="1"/>
</dbReference>
<keyword evidence="11" id="KW-1185">Reference proteome</keyword>
<evidence type="ECO:0000256" key="6">
    <source>
        <dbReference type="ARBA" id="ARBA00023002"/>
    </source>
</evidence>
<evidence type="ECO:0000313" key="10">
    <source>
        <dbReference type="EMBL" id="RVT54491.1"/>
    </source>
</evidence>
<dbReference type="OrthoDB" id="9804315at2"/>
<dbReference type="GO" id="GO:0005829">
    <property type="term" value="C:cytosol"/>
    <property type="evidence" value="ECO:0007669"/>
    <property type="project" value="TreeGrafter"/>
</dbReference>
<dbReference type="PANTHER" id="PTHR48069">
    <property type="entry name" value="DIHYDROFOLATE REDUCTASE"/>
    <property type="match status" value="1"/>
</dbReference>
<accession>A0A3S2X4H5</accession>
<dbReference type="PRINTS" id="PR00070">
    <property type="entry name" value="DHFR"/>
</dbReference>
<feature type="domain" description="DHFR" evidence="9">
    <location>
        <begin position="3"/>
        <end position="162"/>
    </location>
</feature>
<dbReference type="FunFam" id="3.40.430.10:FF:000001">
    <property type="entry name" value="Dihydrofolate reductase"/>
    <property type="match status" value="1"/>
</dbReference>
<evidence type="ECO:0000256" key="3">
    <source>
        <dbReference type="ARBA" id="ARBA00012856"/>
    </source>
</evidence>
<dbReference type="GO" id="GO:0046452">
    <property type="term" value="P:dihydrofolate metabolic process"/>
    <property type="evidence" value="ECO:0007669"/>
    <property type="project" value="TreeGrafter"/>
</dbReference>
<dbReference type="Gene3D" id="3.40.430.10">
    <property type="entry name" value="Dihydrofolate Reductase, subunit A"/>
    <property type="match status" value="1"/>
</dbReference>